<name>A0A645E8A7_9ZZZZ</name>
<evidence type="ECO:0000256" key="1">
    <source>
        <dbReference type="SAM" id="MobiDB-lite"/>
    </source>
</evidence>
<dbReference type="EMBL" id="VSSQ01044202">
    <property type="protein sequence ID" value="MPM98010.1"/>
    <property type="molecule type" value="Genomic_DNA"/>
</dbReference>
<accession>A0A645E8A7</accession>
<reference evidence="2" key="1">
    <citation type="submission" date="2019-08" db="EMBL/GenBank/DDBJ databases">
        <authorList>
            <person name="Kucharzyk K."/>
            <person name="Murdoch R.W."/>
            <person name="Higgins S."/>
            <person name="Loffler F."/>
        </authorList>
    </citation>
    <scope>NUCLEOTIDE SEQUENCE</scope>
</reference>
<feature type="region of interest" description="Disordered" evidence="1">
    <location>
        <begin position="180"/>
        <end position="209"/>
    </location>
</feature>
<proteinExistence type="predicted"/>
<sequence length="209" mass="23134">MQVVNGAKFFIRLFQPLYFFGRDGPFDLLHVIGVINFVGIDIALSRQRGVHAVSAKQHQKHKGPVHDKQFIQLGAKHRGGVKLCFAALRQYQPVHCQQLRAGKQHTKARHKRRKGHCRCHTLYQHQRHRLAKPVQVSVPANQLVGAQQADEVCVFQHVQPAGGGDDAADEQIGTQQRQCAKVAGKGAAGSQHGQHHPHARHKGGAPLCQ</sequence>
<protein>
    <submittedName>
        <fullName evidence="2">Uncharacterized protein</fullName>
    </submittedName>
</protein>
<evidence type="ECO:0000313" key="2">
    <source>
        <dbReference type="EMBL" id="MPM98010.1"/>
    </source>
</evidence>
<dbReference type="AlphaFoldDB" id="A0A645E8A7"/>
<comment type="caution">
    <text evidence="2">The sequence shown here is derived from an EMBL/GenBank/DDBJ whole genome shotgun (WGS) entry which is preliminary data.</text>
</comment>
<organism evidence="2">
    <name type="scientific">bioreactor metagenome</name>
    <dbReference type="NCBI Taxonomy" id="1076179"/>
    <lineage>
        <taxon>unclassified sequences</taxon>
        <taxon>metagenomes</taxon>
        <taxon>ecological metagenomes</taxon>
    </lineage>
</organism>
<feature type="compositionally biased region" description="Basic residues" evidence="1">
    <location>
        <begin position="193"/>
        <end position="203"/>
    </location>
</feature>
<gene>
    <name evidence="2" type="ORF">SDC9_145191</name>
</gene>